<protein>
    <submittedName>
        <fullName evidence="10">Glycine/betaine ABC transporter permease</fullName>
    </submittedName>
</protein>
<dbReference type="OrthoDB" id="9801163at2"/>
<evidence type="ECO:0000256" key="2">
    <source>
        <dbReference type="ARBA" id="ARBA00022448"/>
    </source>
</evidence>
<evidence type="ECO:0000259" key="9">
    <source>
        <dbReference type="PROSITE" id="PS50928"/>
    </source>
</evidence>
<dbReference type="Proteomes" id="UP000033491">
    <property type="component" value="Unassembled WGS sequence"/>
</dbReference>
<evidence type="ECO:0000256" key="4">
    <source>
        <dbReference type="ARBA" id="ARBA00022989"/>
    </source>
</evidence>
<dbReference type="InterPro" id="IPR007210">
    <property type="entry name" value="ABC_Gly_betaine_transp_sub-bd"/>
</dbReference>
<organism evidence="10 11">
    <name type="scientific">Levilactobacillus spicheri</name>
    <dbReference type="NCBI Taxonomy" id="216463"/>
    <lineage>
        <taxon>Bacteria</taxon>
        <taxon>Bacillati</taxon>
        <taxon>Bacillota</taxon>
        <taxon>Bacilli</taxon>
        <taxon>Lactobacillales</taxon>
        <taxon>Lactobacillaceae</taxon>
        <taxon>Levilactobacillus</taxon>
    </lineage>
</organism>
<sequence>MQQINHIIQTQGSEIVQAIGQHIAISLVSLLIAALIAIPLAILLMNHRRAANVALQITSILQTIPSLALLGILIPLVGIGTVPSIIALVIYAVMPIFQNTYSGLTTIDPNLEEAAEAFGLSRQKKLVRVELPLALPMIISGIRIALVMIIGTATLAALIGAGGLGTYILLGIETNNNALLIIGAVLSAALALLFGAAIDWLGKLSFRRVGIVLGVVVVLIGGVAGYRHLVQPQATITVAGKLGSEPEILINMYKDLIEQDHPNIKVTTKPNFGATTFLFKALQSGSIDIYPEFTGTVLESLVKHESSASRNPQVTYQRAQKALKAQYQMAYLKPMKYQNGYAIAVTRAFATKYHLKKISDLQRVAGKVHAGFDPDFYQQSAGYPGLSKAYGFKFGSVKTMEPSIRYQAIHHGKINLVDGYTTDPEVQEYHLVVLKDDQKFFPPYQGAPLMTEKLLTEHPELRTTLNKLAGRVSTTDMRKMNYLVTVKHHKAATVAREYLQKQGLLKTGN</sequence>
<comment type="similarity">
    <text evidence="6">In the C-terminal section; belongs to the OsmX family.</text>
</comment>
<dbReference type="Gene3D" id="1.10.3720.10">
    <property type="entry name" value="MetI-like"/>
    <property type="match status" value="1"/>
</dbReference>
<accession>A0A0F3RUN5</accession>
<evidence type="ECO:0000256" key="5">
    <source>
        <dbReference type="ARBA" id="ARBA00023136"/>
    </source>
</evidence>
<dbReference type="GO" id="GO:0031460">
    <property type="term" value="P:glycine betaine transport"/>
    <property type="evidence" value="ECO:0007669"/>
    <property type="project" value="TreeGrafter"/>
</dbReference>
<dbReference type="Pfam" id="PF00528">
    <property type="entry name" value="BPD_transp_1"/>
    <property type="match status" value="1"/>
</dbReference>
<keyword evidence="5 8" id="KW-0472">Membrane</keyword>
<feature type="transmembrane region" description="Helical" evidence="8">
    <location>
        <begin position="67"/>
        <end position="94"/>
    </location>
</feature>
<dbReference type="PANTHER" id="PTHR30177:SF4">
    <property type="entry name" value="OSMOPROTECTANT IMPORT PERMEASE PROTEIN OSMW"/>
    <property type="match status" value="1"/>
</dbReference>
<dbReference type="SUPFAM" id="SSF53850">
    <property type="entry name" value="Periplasmic binding protein-like II"/>
    <property type="match status" value="1"/>
</dbReference>
<evidence type="ECO:0000313" key="10">
    <source>
        <dbReference type="EMBL" id="KJW12482.1"/>
    </source>
</evidence>
<feature type="transmembrane region" description="Helical" evidence="8">
    <location>
        <begin position="23"/>
        <end position="46"/>
    </location>
</feature>
<feature type="transmembrane region" description="Helical" evidence="8">
    <location>
        <begin position="178"/>
        <end position="202"/>
    </location>
</feature>
<name>A0A0F3RUN5_9LACO</name>
<dbReference type="FunFam" id="1.10.3720.10:FF:000001">
    <property type="entry name" value="Glycine betaine ABC transporter, permease"/>
    <property type="match status" value="1"/>
</dbReference>
<dbReference type="SUPFAM" id="SSF161098">
    <property type="entry name" value="MetI-like"/>
    <property type="match status" value="1"/>
</dbReference>
<dbReference type="InterPro" id="IPR051204">
    <property type="entry name" value="ABC_transp_perm/SBD"/>
</dbReference>
<evidence type="ECO:0000256" key="7">
    <source>
        <dbReference type="ARBA" id="ARBA00035652"/>
    </source>
</evidence>
<proteinExistence type="inferred from homology"/>
<dbReference type="CDD" id="cd13610">
    <property type="entry name" value="PBP2_ChoS"/>
    <property type="match status" value="1"/>
</dbReference>
<feature type="transmembrane region" description="Helical" evidence="8">
    <location>
        <begin position="155"/>
        <end position="172"/>
    </location>
</feature>
<feature type="transmembrane region" description="Helical" evidence="8">
    <location>
        <begin position="209"/>
        <end position="229"/>
    </location>
</feature>
<dbReference type="GO" id="GO:0022857">
    <property type="term" value="F:transmembrane transporter activity"/>
    <property type="evidence" value="ECO:0007669"/>
    <property type="project" value="InterPro"/>
</dbReference>
<evidence type="ECO:0000313" key="11">
    <source>
        <dbReference type="Proteomes" id="UP000033491"/>
    </source>
</evidence>
<dbReference type="AlphaFoldDB" id="A0A0F3RUN5"/>
<comment type="similarity">
    <text evidence="7">In the N-terminal section; belongs to the binding-protein-dependent transport system permease family.</text>
</comment>
<dbReference type="InterPro" id="IPR058089">
    <property type="entry name" value="EgtUBC_SBD"/>
</dbReference>
<evidence type="ECO:0000256" key="6">
    <source>
        <dbReference type="ARBA" id="ARBA00035642"/>
    </source>
</evidence>
<keyword evidence="3 8" id="KW-0812">Transmembrane</keyword>
<comment type="subcellular location">
    <subcellularLocation>
        <location evidence="8">Cell membrane</location>
        <topology evidence="8">Multi-pass membrane protein</topology>
    </subcellularLocation>
    <subcellularLocation>
        <location evidence="1">Membrane</location>
        <topology evidence="1">Multi-pass membrane protein</topology>
    </subcellularLocation>
</comment>
<keyword evidence="2 8" id="KW-0813">Transport</keyword>
<dbReference type="InterPro" id="IPR000515">
    <property type="entry name" value="MetI-like"/>
</dbReference>
<gene>
    <name evidence="10" type="ORF">VC81_08290</name>
</gene>
<keyword evidence="4 8" id="KW-1133">Transmembrane helix</keyword>
<dbReference type="Gene3D" id="3.40.190.10">
    <property type="entry name" value="Periplasmic binding protein-like II"/>
    <property type="match status" value="1"/>
</dbReference>
<dbReference type="PROSITE" id="PS50928">
    <property type="entry name" value="ABC_TM1"/>
    <property type="match status" value="1"/>
</dbReference>
<dbReference type="Gene3D" id="3.40.190.120">
    <property type="entry name" value="Osmoprotection protein (prox), domain 2"/>
    <property type="match status" value="1"/>
</dbReference>
<comment type="caution">
    <text evidence="10">The sequence shown here is derived from an EMBL/GenBank/DDBJ whole genome shotgun (WGS) entry which is preliminary data.</text>
</comment>
<dbReference type="STRING" id="216463.VC81_08290"/>
<dbReference type="PATRIC" id="fig|216463.3.peg.775"/>
<feature type="domain" description="ABC transmembrane type-1" evidence="9">
    <location>
        <begin position="19"/>
        <end position="198"/>
    </location>
</feature>
<reference evidence="10 11" key="1">
    <citation type="submission" date="2015-03" db="EMBL/GenBank/DDBJ databases">
        <authorList>
            <person name="Zheng J."/>
            <person name="Ganezle M."/>
        </authorList>
    </citation>
    <scope>NUCLEOTIDE SEQUENCE [LARGE SCALE GENOMIC DNA]</scope>
    <source>
        <strain evidence="10 11">LP38</strain>
    </source>
</reference>
<dbReference type="RefSeq" id="WP_045807590.1">
    <property type="nucleotide sequence ID" value="NZ_JZCR01000019.1"/>
</dbReference>
<comment type="similarity">
    <text evidence="8">Belongs to the binding-protein-dependent transport system permease family.</text>
</comment>
<dbReference type="GO" id="GO:0043190">
    <property type="term" value="C:ATP-binding cassette (ABC) transporter complex"/>
    <property type="evidence" value="ECO:0007669"/>
    <property type="project" value="InterPro"/>
</dbReference>
<evidence type="ECO:0000256" key="8">
    <source>
        <dbReference type="RuleBase" id="RU363032"/>
    </source>
</evidence>
<dbReference type="CDD" id="cd06261">
    <property type="entry name" value="TM_PBP2"/>
    <property type="match status" value="1"/>
</dbReference>
<dbReference type="EMBL" id="JZCR01000019">
    <property type="protein sequence ID" value="KJW12482.1"/>
    <property type="molecule type" value="Genomic_DNA"/>
</dbReference>
<evidence type="ECO:0000256" key="3">
    <source>
        <dbReference type="ARBA" id="ARBA00022692"/>
    </source>
</evidence>
<dbReference type="PANTHER" id="PTHR30177">
    <property type="entry name" value="GLYCINE BETAINE/L-PROLINE TRANSPORT SYSTEM PERMEASE PROTEIN PROW"/>
    <property type="match status" value="1"/>
</dbReference>
<dbReference type="Pfam" id="PF04069">
    <property type="entry name" value="OpuAC"/>
    <property type="match status" value="1"/>
</dbReference>
<evidence type="ECO:0000256" key="1">
    <source>
        <dbReference type="ARBA" id="ARBA00004141"/>
    </source>
</evidence>
<dbReference type="InterPro" id="IPR035906">
    <property type="entry name" value="MetI-like_sf"/>
</dbReference>